<gene>
    <name evidence="2" type="ORF">Q9295_11820</name>
</gene>
<evidence type="ECO:0000313" key="2">
    <source>
        <dbReference type="EMBL" id="MDQ2067067.1"/>
    </source>
</evidence>
<reference evidence="2 3" key="1">
    <citation type="submission" date="2023-08" db="EMBL/GenBank/DDBJ databases">
        <title>Characterization of two Paracoccaceae strains isolated from Phycosphere and proposal of Xinfangfangia lacusdiani sp. nov.</title>
        <authorList>
            <person name="Deng Y."/>
            <person name="Zhang Y.Q."/>
        </authorList>
    </citation>
    <scope>NUCLEOTIDE SEQUENCE [LARGE SCALE GENOMIC DNA]</scope>
    <source>
        <strain evidence="2 3">CPCC 101601</strain>
    </source>
</reference>
<name>A0ABU0VZB9_9RHOB</name>
<comment type="caution">
    <text evidence="2">The sequence shown here is derived from an EMBL/GenBank/DDBJ whole genome shotgun (WGS) entry which is preliminary data.</text>
</comment>
<accession>A0ABU0VZB9</accession>
<proteinExistence type="predicted"/>
<dbReference type="Pfam" id="PF09937">
    <property type="entry name" value="DUF2169"/>
    <property type="match status" value="1"/>
</dbReference>
<dbReference type="EMBL" id="JAVDBT010000010">
    <property type="protein sequence ID" value="MDQ2067067.1"/>
    <property type="molecule type" value="Genomic_DNA"/>
</dbReference>
<dbReference type="Proteomes" id="UP001239680">
    <property type="component" value="Unassembled WGS sequence"/>
</dbReference>
<protein>
    <submittedName>
        <fullName evidence="2">DUF2169 domain-containing protein</fullName>
    </submittedName>
</protein>
<dbReference type="InterPro" id="IPR018683">
    <property type="entry name" value="DUF2169"/>
</dbReference>
<keyword evidence="3" id="KW-1185">Reference proteome</keyword>
<evidence type="ECO:0000259" key="1">
    <source>
        <dbReference type="Pfam" id="PF09937"/>
    </source>
</evidence>
<evidence type="ECO:0000313" key="3">
    <source>
        <dbReference type="Proteomes" id="UP001239680"/>
    </source>
</evidence>
<organism evidence="2 3">
    <name type="scientific">Pseudogemmobacter lacusdianii</name>
    <dbReference type="NCBI Taxonomy" id="3069608"/>
    <lineage>
        <taxon>Bacteria</taxon>
        <taxon>Pseudomonadati</taxon>
        <taxon>Pseudomonadota</taxon>
        <taxon>Alphaproteobacteria</taxon>
        <taxon>Rhodobacterales</taxon>
        <taxon>Paracoccaceae</taxon>
        <taxon>Pseudogemmobacter</taxon>
    </lineage>
</organism>
<dbReference type="RefSeq" id="WP_306680779.1">
    <property type="nucleotide sequence ID" value="NZ_JAVDBT010000010.1"/>
</dbReference>
<feature type="domain" description="DUF2169" evidence="1">
    <location>
        <begin position="22"/>
        <end position="310"/>
    </location>
</feature>
<sequence length="350" mass="39112">MWLLHNETPFSADRTWIRDERGAEFWLVAIRASFRIGPDGVQRPTRSQTPVQMAPSFAGDPLRAEMLSDSDFALSKTGTDVLLAGRAVAPHGQPSPRVSVRLKLADIDKSLEVLGERLIYQGALGTQVTEPLPFLALPLTWAQSYGGYDPEDASRWHGENPAGRGFAAKAERLRETQAPNIEYATAPYRSGESGRTAGFGPVAHHWLPRRSFGGTYDEAWRKNRDPLLPEDFDRRYFRSAPLDQQTATPLQGYEQVRVGGVTPEGIWGFVLPRVTFDIVTSFRGARDHNQRAQIHTLWLYPDQNRFEIVYQTALHVPGGMEERLLGTALRVRPRSGTPDSVKATGVWVPQ</sequence>